<reference evidence="2 3" key="1">
    <citation type="journal article" date="2012" name="New Phytol.">
        <title>Insight into trade-off between wood decay and parasitism from the genome of a fungal forest pathogen.</title>
        <authorList>
            <person name="Olson A."/>
            <person name="Aerts A."/>
            <person name="Asiegbu F."/>
            <person name="Belbahri L."/>
            <person name="Bouzid O."/>
            <person name="Broberg A."/>
            <person name="Canback B."/>
            <person name="Coutinho P.M."/>
            <person name="Cullen D."/>
            <person name="Dalman K."/>
            <person name="Deflorio G."/>
            <person name="van Diepen L.T."/>
            <person name="Dunand C."/>
            <person name="Duplessis S."/>
            <person name="Durling M."/>
            <person name="Gonthier P."/>
            <person name="Grimwood J."/>
            <person name="Fossdal C.G."/>
            <person name="Hansson D."/>
            <person name="Henrissat B."/>
            <person name="Hietala A."/>
            <person name="Himmelstrand K."/>
            <person name="Hoffmeister D."/>
            <person name="Hogberg N."/>
            <person name="James T.Y."/>
            <person name="Karlsson M."/>
            <person name="Kohler A."/>
            <person name="Kues U."/>
            <person name="Lee Y.H."/>
            <person name="Lin Y.C."/>
            <person name="Lind M."/>
            <person name="Lindquist E."/>
            <person name="Lombard V."/>
            <person name="Lucas S."/>
            <person name="Lunden K."/>
            <person name="Morin E."/>
            <person name="Murat C."/>
            <person name="Park J."/>
            <person name="Raffaello T."/>
            <person name="Rouze P."/>
            <person name="Salamov A."/>
            <person name="Schmutz J."/>
            <person name="Solheim H."/>
            <person name="Stahlberg J."/>
            <person name="Velez H."/>
            <person name="de Vries R.P."/>
            <person name="Wiebenga A."/>
            <person name="Woodward S."/>
            <person name="Yakovlev I."/>
            <person name="Garbelotto M."/>
            <person name="Martin F."/>
            <person name="Grigoriev I.V."/>
            <person name="Stenlid J."/>
        </authorList>
    </citation>
    <scope>NUCLEOTIDE SEQUENCE [LARGE SCALE GENOMIC DNA]</scope>
    <source>
        <strain evidence="2 3">TC 32-1</strain>
    </source>
</reference>
<gene>
    <name evidence="2" type="ORF">HETIRDRAFT_117601</name>
</gene>
<feature type="region of interest" description="Disordered" evidence="1">
    <location>
        <begin position="300"/>
        <end position="319"/>
    </location>
</feature>
<feature type="region of interest" description="Disordered" evidence="1">
    <location>
        <begin position="455"/>
        <end position="525"/>
    </location>
</feature>
<feature type="compositionally biased region" description="Basic and acidic residues" evidence="1">
    <location>
        <begin position="461"/>
        <end position="485"/>
    </location>
</feature>
<feature type="region of interest" description="Disordered" evidence="1">
    <location>
        <begin position="15"/>
        <end position="46"/>
    </location>
</feature>
<dbReference type="RefSeq" id="XP_009549189.1">
    <property type="nucleotide sequence ID" value="XM_009550894.1"/>
</dbReference>
<keyword evidence="3" id="KW-1185">Reference proteome</keyword>
<dbReference type="EMBL" id="KI925461">
    <property type="protein sequence ID" value="ETW78899.1"/>
    <property type="molecule type" value="Genomic_DNA"/>
</dbReference>
<dbReference type="HOGENOM" id="CLU_032924_0_0_1"/>
<dbReference type="GeneID" id="20666557"/>
<dbReference type="Proteomes" id="UP000030671">
    <property type="component" value="Unassembled WGS sequence"/>
</dbReference>
<accession>W4JZK3</accession>
<feature type="compositionally biased region" description="Low complexity" evidence="1">
    <location>
        <begin position="502"/>
        <end position="521"/>
    </location>
</feature>
<dbReference type="KEGG" id="hir:HETIRDRAFT_117601"/>
<evidence type="ECO:0000313" key="3">
    <source>
        <dbReference type="Proteomes" id="UP000030671"/>
    </source>
</evidence>
<organism evidence="2 3">
    <name type="scientific">Heterobasidion irregulare (strain TC 32-1)</name>
    <dbReference type="NCBI Taxonomy" id="747525"/>
    <lineage>
        <taxon>Eukaryota</taxon>
        <taxon>Fungi</taxon>
        <taxon>Dikarya</taxon>
        <taxon>Basidiomycota</taxon>
        <taxon>Agaricomycotina</taxon>
        <taxon>Agaricomycetes</taxon>
        <taxon>Russulales</taxon>
        <taxon>Bondarzewiaceae</taxon>
        <taxon>Heterobasidion</taxon>
        <taxon>Heterobasidion annosum species complex</taxon>
    </lineage>
</organism>
<evidence type="ECO:0000313" key="2">
    <source>
        <dbReference type="EMBL" id="ETW78899.1"/>
    </source>
</evidence>
<feature type="compositionally biased region" description="Low complexity" evidence="1">
    <location>
        <begin position="300"/>
        <end position="309"/>
    </location>
</feature>
<sequence length="589" mass="63936">MAKFRSFGIRRLSPSNGARSQLTDHAEVGKISDKDQPTYRGRRPIRNTGSDLVNTYRKTPMWSCAVRYLPKASEYLPRTLAWSVGQQLGVGVKKLVWQHCTWIRARSVWTWESVGNKQWRGKTTKSLIAILLPLRLLIQSSLPPNMSSILSVLKTKLGEYMLALPNGATKYEDYEAWAQDMPELADWIAEAKIGLNPMATDDWLRAVHVALQHQQAAEEQALVEEREHIAVAKWEAAKAEAARAAAARELAKVDWEWCREVLVDTMFNGSLDSEEGERQLAELEATSVLPLPLFLPSLSPSTAVSSSHPNPSANLSQPDLSATNSALASATDALDQMSVGLVAAAAPTDLKGKQSAAAVVVEFVCQPTPPLGCVVLPLGPGMGRMSTARSPVERNGAGKLLEDPPELLPGDVLADYACHRCATAFLTKAFRCYQQPGLVLCTKCARESKGCSFQPGWMPTDKGKGKGKSKEKGKSVPKLEERGRPLEASAAAHTRKPVQRLPTTARAAPAPTRPSRTRSAAVPALPDSSRLSPVVAQGIASELRYHIAVDKGMRASLARSIAMWQVLVEDSSDAEDLGMSVLGDFVPDV</sequence>
<proteinExistence type="predicted"/>
<dbReference type="InParanoid" id="W4JZK3"/>
<name>W4JZK3_HETIT</name>
<feature type="compositionally biased region" description="Basic and acidic residues" evidence="1">
    <location>
        <begin position="22"/>
        <end position="37"/>
    </location>
</feature>
<protein>
    <submittedName>
        <fullName evidence="2">Uncharacterized protein</fullName>
    </submittedName>
</protein>
<evidence type="ECO:0000256" key="1">
    <source>
        <dbReference type="SAM" id="MobiDB-lite"/>
    </source>
</evidence>
<dbReference type="AlphaFoldDB" id="W4JZK3"/>